<dbReference type="EMBL" id="OU503042">
    <property type="protein sequence ID" value="CAI9764502.1"/>
    <property type="molecule type" value="Genomic_DNA"/>
</dbReference>
<feature type="compositionally biased region" description="Low complexity" evidence="1">
    <location>
        <begin position="271"/>
        <end position="288"/>
    </location>
</feature>
<accession>A0AAD2DRJ2</accession>
<feature type="compositionally biased region" description="Low complexity" evidence="1">
    <location>
        <begin position="616"/>
        <end position="631"/>
    </location>
</feature>
<dbReference type="PANTHER" id="PTHR34112">
    <property type="entry name" value="C-JUN-AMINO-TERMINAL KINASE-INTERACTING PROTEIN"/>
    <property type="match status" value="1"/>
</dbReference>
<dbReference type="Proteomes" id="UP000834106">
    <property type="component" value="Chromosome 7"/>
</dbReference>
<reference evidence="2" key="1">
    <citation type="submission" date="2023-05" db="EMBL/GenBank/DDBJ databases">
        <authorList>
            <person name="Huff M."/>
        </authorList>
    </citation>
    <scope>NUCLEOTIDE SEQUENCE</scope>
</reference>
<feature type="compositionally biased region" description="Polar residues" evidence="1">
    <location>
        <begin position="314"/>
        <end position="337"/>
    </location>
</feature>
<protein>
    <submittedName>
        <fullName evidence="2">Uncharacterized protein</fullName>
    </submittedName>
</protein>
<sequence>MERSEPSLVPEWLKNGGSLTSGSITSHSESQATSNLARNKSFVHSNGHDSRRSYGSDRTTSSYFHRSSSSNGSGRLSSYSSFGRNHRDRDRERDIYDSCDKAKPVLGDYRHRDFSDVFGNDLLSKFERDGVKRSQSMISGKRGETWPKKVVTDLSSASRNDNGLLTEGSPVGSANKAAFERDFPSLGAEGRPVTPEVGRVPSPVLSTAIQSLPIGTSTVIGGEKWTSALAEVPLLVGSDGIGISSLQQSTSSNSSSGTLGTSSGLNMAETVAQSSTHAQTTTQSSAGASRHEELTIKQSRQLIPMTPSMPKTLVLNSSDKQKSKVGQQHTLASSLPVSHSPRVAPEKSDVSKTSNVGKLHVLKPVRERNGVSPAAKDISSPTSGSKILNSSLVVSLSGSGSAVIRGPPNNPILPGANHKPVLTVSEKKSTSQAQSRNEFFNLVRKKSLANTSPVPDPSTANTSPVHDLSIANSLNIPDYSTTVSLSLSVSVSDKLGELPEMVASNTRAGDTPSSIGLSESHMSVDRVDSTCNTDACNWQKYVNNGKERLSVDPIFPEEEEAALLRSMGWEENADEGGLTEEEISAYYRDINNKKYINRRPSLKILRVQPKFLLPRDSQIGTGDGISSGDSSETNLET</sequence>
<organism evidence="2 3">
    <name type="scientific">Fraxinus pennsylvanica</name>
    <dbReference type="NCBI Taxonomy" id="56036"/>
    <lineage>
        <taxon>Eukaryota</taxon>
        <taxon>Viridiplantae</taxon>
        <taxon>Streptophyta</taxon>
        <taxon>Embryophyta</taxon>
        <taxon>Tracheophyta</taxon>
        <taxon>Spermatophyta</taxon>
        <taxon>Magnoliopsida</taxon>
        <taxon>eudicotyledons</taxon>
        <taxon>Gunneridae</taxon>
        <taxon>Pentapetalae</taxon>
        <taxon>asterids</taxon>
        <taxon>lamiids</taxon>
        <taxon>Lamiales</taxon>
        <taxon>Oleaceae</taxon>
        <taxon>Oleeae</taxon>
        <taxon>Fraxinus</taxon>
    </lineage>
</organism>
<feature type="compositionally biased region" description="Basic and acidic residues" evidence="1">
    <location>
        <begin position="85"/>
        <end position="101"/>
    </location>
</feature>
<dbReference type="AlphaFoldDB" id="A0AAD2DRJ2"/>
<feature type="region of interest" description="Disordered" evidence="1">
    <location>
        <begin position="271"/>
        <end position="383"/>
    </location>
</feature>
<dbReference type="PANTHER" id="PTHR34112:SF13">
    <property type="entry name" value="OS04G0448200 PROTEIN"/>
    <property type="match status" value="1"/>
</dbReference>
<keyword evidence="3" id="KW-1185">Reference proteome</keyword>
<evidence type="ECO:0000313" key="2">
    <source>
        <dbReference type="EMBL" id="CAI9764502.1"/>
    </source>
</evidence>
<gene>
    <name evidence="2" type="ORF">FPE_LOCUS11932</name>
</gene>
<feature type="compositionally biased region" description="Low complexity" evidence="1">
    <location>
        <begin position="61"/>
        <end position="83"/>
    </location>
</feature>
<evidence type="ECO:0000313" key="3">
    <source>
        <dbReference type="Proteomes" id="UP000834106"/>
    </source>
</evidence>
<evidence type="ECO:0000256" key="1">
    <source>
        <dbReference type="SAM" id="MobiDB-lite"/>
    </source>
</evidence>
<feature type="region of interest" description="Disordered" evidence="1">
    <location>
        <begin position="1"/>
        <end position="101"/>
    </location>
</feature>
<feature type="compositionally biased region" description="Polar residues" evidence="1">
    <location>
        <begin position="17"/>
        <end position="44"/>
    </location>
</feature>
<feature type="compositionally biased region" description="Basic and acidic residues" evidence="1">
    <location>
        <begin position="46"/>
        <end position="55"/>
    </location>
</feature>
<name>A0AAD2DRJ2_9LAMI</name>
<feature type="region of interest" description="Disordered" evidence="1">
    <location>
        <begin position="616"/>
        <end position="637"/>
    </location>
</feature>
<proteinExistence type="predicted"/>